<protein>
    <submittedName>
        <fullName evidence="2">(northern house mosquito) hypothetical protein</fullName>
    </submittedName>
</protein>
<feature type="region of interest" description="Disordered" evidence="1">
    <location>
        <begin position="45"/>
        <end position="75"/>
    </location>
</feature>
<sequence>MPAAAAASPPADVEVPPAAAGTVAQHNLVDVGTTPRTALRLVEDSGGTADDVADRLPTVPAARPPSSGSGRHQGWLDPEHLPFRCFSSSAWVTFGPVENPSERTGLVATFTTPGRHPQGGRVASRGGVIKQIKRTKQDKVSSNE</sequence>
<feature type="compositionally biased region" description="Basic and acidic residues" evidence="1">
    <location>
        <begin position="135"/>
        <end position="144"/>
    </location>
</feature>
<evidence type="ECO:0000313" key="2">
    <source>
        <dbReference type="EMBL" id="CAG6593073.1"/>
    </source>
</evidence>
<accession>A0A8D8KQS5</accession>
<name>A0A8D8KQS5_CULPI</name>
<proteinExistence type="predicted"/>
<dbReference type="EMBL" id="HBUE01330527">
    <property type="protein sequence ID" value="CAG6593071.1"/>
    <property type="molecule type" value="Transcribed_RNA"/>
</dbReference>
<dbReference type="AlphaFoldDB" id="A0A8D8KQS5"/>
<evidence type="ECO:0000256" key="1">
    <source>
        <dbReference type="SAM" id="MobiDB-lite"/>
    </source>
</evidence>
<organism evidence="2">
    <name type="scientific">Culex pipiens</name>
    <name type="common">House mosquito</name>
    <dbReference type="NCBI Taxonomy" id="7175"/>
    <lineage>
        <taxon>Eukaryota</taxon>
        <taxon>Metazoa</taxon>
        <taxon>Ecdysozoa</taxon>
        <taxon>Arthropoda</taxon>
        <taxon>Hexapoda</taxon>
        <taxon>Insecta</taxon>
        <taxon>Pterygota</taxon>
        <taxon>Neoptera</taxon>
        <taxon>Endopterygota</taxon>
        <taxon>Diptera</taxon>
        <taxon>Nematocera</taxon>
        <taxon>Culicoidea</taxon>
        <taxon>Culicidae</taxon>
        <taxon>Culicinae</taxon>
        <taxon>Culicini</taxon>
        <taxon>Culex</taxon>
        <taxon>Culex</taxon>
    </lineage>
</organism>
<dbReference type="EMBL" id="HBUE01330528">
    <property type="protein sequence ID" value="CAG6593073.1"/>
    <property type="molecule type" value="Transcribed_RNA"/>
</dbReference>
<reference evidence="2" key="1">
    <citation type="submission" date="2021-05" db="EMBL/GenBank/DDBJ databases">
        <authorList>
            <person name="Alioto T."/>
            <person name="Alioto T."/>
            <person name="Gomez Garrido J."/>
        </authorList>
    </citation>
    <scope>NUCLEOTIDE SEQUENCE</scope>
</reference>
<dbReference type="EMBL" id="HBUE01223859">
    <property type="protein sequence ID" value="CAG6541002.1"/>
    <property type="molecule type" value="Transcribed_RNA"/>
</dbReference>
<dbReference type="EMBL" id="HBUE01223858">
    <property type="protein sequence ID" value="CAG6541000.1"/>
    <property type="molecule type" value="Transcribed_RNA"/>
</dbReference>
<feature type="region of interest" description="Disordered" evidence="1">
    <location>
        <begin position="110"/>
        <end position="144"/>
    </location>
</feature>